<feature type="chain" id="PRO_5045583310" evidence="1">
    <location>
        <begin position="25"/>
        <end position="205"/>
    </location>
</feature>
<evidence type="ECO:0000256" key="1">
    <source>
        <dbReference type="SAM" id="SignalP"/>
    </source>
</evidence>
<dbReference type="Proteomes" id="UP001235939">
    <property type="component" value="Chromosome 07"/>
</dbReference>
<name>A0ABY6KNG0_9ARAC</name>
<feature type="signal peptide" evidence="1">
    <location>
        <begin position="1"/>
        <end position="24"/>
    </location>
</feature>
<proteinExistence type="predicted"/>
<dbReference type="EMBL" id="CP092869">
    <property type="protein sequence ID" value="UYV70074.1"/>
    <property type="molecule type" value="Genomic_DNA"/>
</dbReference>
<organism evidence="2 3">
    <name type="scientific">Cordylochernes scorpioides</name>
    <dbReference type="NCBI Taxonomy" id="51811"/>
    <lineage>
        <taxon>Eukaryota</taxon>
        <taxon>Metazoa</taxon>
        <taxon>Ecdysozoa</taxon>
        <taxon>Arthropoda</taxon>
        <taxon>Chelicerata</taxon>
        <taxon>Arachnida</taxon>
        <taxon>Pseudoscorpiones</taxon>
        <taxon>Cheliferoidea</taxon>
        <taxon>Chernetidae</taxon>
        <taxon>Cordylochernes</taxon>
    </lineage>
</organism>
<reference evidence="2 3" key="1">
    <citation type="submission" date="2022-01" db="EMBL/GenBank/DDBJ databases">
        <title>A chromosomal length assembly of Cordylochernes scorpioides.</title>
        <authorList>
            <person name="Zeh D."/>
            <person name="Zeh J."/>
        </authorList>
    </citation>
    <scope>NUCLEOTIDE SEQUENCE [LARGE SCALE GENOMIC DNA]</scope>
    <source>
        <strain evidence="2">IN4F17</strain>
        <tissue evidence="2">Whole Body</tissue>
    </source>
</reference>
<keyword evidence="3" id="KW-1185">Reference proteome</keyword>
<protein>
    <submittedName>
        <fullName evidence="2">Uncharacterized protein</fullName>
    </submittedName>
</protein>
<evidence type="ECO:0000313" key="2">
    <source>
        <dbReference type="EMBL" id="UYV70074.1"/>
    </source>
</evidence>
<keyword evidence="1" id="KW-0732">Signal</keyword>
<gene>
    <name evidence="2" type="ORF">LAZ67_7001711</name>
</gene>
<evidence type="ECO:0000313" key="3">
    <source>
        <dbReference type="Proteomes" id="UP001235939"/>
    </source>
</evidence>
<accession>A0ABY6KNG0</accession>
<sequence length="205" mass="23285">MEILSLVMTLLFILMDVLVMDLLALSRRQTAVQTANGSLSMSIESAGKVMASVFWGTKGIVLINHLEKAGCQNSREEAGLRVKKKKEAFTRTAQYSQKYRQWETAGFDPRFACPFPYYLDLVPADFHLCPHLKKFVSESVSRPIKKLRGLYRNILTVFQTQFPGRNTDIGETLDQFTGTLSISTVKKWAAEFKRGRTLLDDDPRK</sequence>